<dbReference type="Proteomes" id="UP000195557">
    <property type="component" value="Unassembled WGS sequence"/>
</dbReference>
<dbReference type="Pfam" id="PF02779">
    <property type="entry name" value="Transket_pyr"/>
    <property type="match status" value="1"/>
</dbReference>
<dbReference type="Gene3D" id="3.40.50.920">
    <property type="match status" value="1"/>
</dbReference>
<keyword evidence="6 13" id="KW-0479">Metal-binding</keyword>
<comment type="catalytic activity">
    <reaction evidence="9">
        <text>D-sedoheptulose 7-phosphate + D-glyceraldehyde 3-phosphate = aldehydo-D-ribose 5-phosphate + D-xylulose 5-phosphate</text>
        <dbReference type="Rhea" id="RHEA:10508"/>
        <dbReference type="ChEBI" id="CHEBI:57483"/>
        <dbReference type="ChEBI" id="CHEBI:57737"/>
        <dbReference type="ChEBI" id="CHEBI:58273"/>
        <dbReference type="ChEBI" id="CHEBI:59776"/>
        <dbReference type="EC" id="2.2.1.1"/>
    </reaction>
</comment>
<feature type="domain" description="Transketolase-like pyrimidine-binding" evidence="15">
    <location>
        <begin position="398"/>
        <end position="572"/>
    </location>
</feature>
<dbReference type="EMBL" id="CAID01000007">
    <property type="protein sequence ID" value="CEF98870.1"/>
    <property type="molecule type" value="Genomic_DNA"/>
</dbReference>
<evidence type="ECO:0000256" key="10">
    <source>
        <dbReference type="PIRSR" id="PIRSR605478-1"/>
    </source>
</evidence>
<feature type="binding site" evidence="11">
    <location>
        <position position="514"/>
    </location>
    <ligand>
        <name>substrate</name>
    </ligand>
</feature>
<dbReference type="STRING" id="70448.A0A090M3U1"/>
<gene>
    <name evidence="17" type="ORF">BE221DRAFT_190719</name>
    <name evidence="16" type="ORF">OT_ostta07g04370</name>
</gene>
<dbReference type="GO" id="GO:0006098">
    <property type="term" value="P:pentose-phosphate shunt"/>
    <property type="evidence" value="ECO:0007669"/>
    <property type="project" value="TreeGrafter"/>
</dbReference>
<dbReference type="EMBL" id="KZ155778">
    <property type="protein sequence ID" value="OUS47213.1"/>
    <property type="molecule type" value="Genomic_DNA"/>
</dbReference>
<evidence type="ECO:0000313" key="17">
    <source>
        <dbReference type="EMBL" id="OUS47213.1"/>
    </source>
</evidence>
<feature type="binding site" evidence="11">
    <location>
        <position position="506"/>
    </location>
    <ligand>
        <name>substrate</name>
    </ligand>
</feature>
<feature type="binding site" evidence="13">
    <location>
        <position position="232"/>
    </location>
    <ligand>
        <name>Mg(2+)</name>
        <dbReference type="ChEBI" id="CHEBI:18420"/>
    </ligand>
</feature>
<dbReference type="SMART" id="SM00861">
    <property type="entry name" value="Transket_pyr"/>
    <property type="match status" value="1"/>
</dbReference>
<keyword evidence="5" id="KW-0808">Transferase</keyword>
<dbReference type="AlphaFoldDB" id="A0A090M3U1"/>
<comment type="similarity">
    <text evidence="2">Belongs to the transketolase family.</text>
</comment>
<dbReference type="NCBIfam" id="TIGR00232">
    <property type="entry name" value="tktlase_bact"/>
    <property type="match status" value="1"/>
</dbReference>
<feature type="binding site" evidence="12">
    <location>
        <position position="112"/>
    </location>
    <ligand>
        <name>thiamine diphosphate</name>
        <dbReference type="ChEBI" id="CHEBI:58937"/>
    </ligand>
</feature>
<dbReference type="FunFam" id="3.40.50.970:FF:000004">
    <property type="entry name" value="Transketolase"/>
    <property type="match status" value="1"/>
</dbReference>
<reference evidence="16" key="2">
    <citation type="journal article" date="2014" name="BMC Genomics">
        <title>An improved genome of the model marine alga Ostreococcus tauri unfolds by assessing Illumina de novo assemblies.</title>
        <authorList>
            <person name="Blanc-Mathieu R."/>
            <person name="Verhelst B."/>
            <person name="Derelle E."/>
            <person name="Rombauts S."/>
            <person name="Bouget F.Y."/>
            <person name="Carre I."/>
            <person name="Chateau A."/>
            <person name="Eyre-Walker A."/>
            <person name="Grimsley N."/>
            <person name="Moreau H."/>
            <person name="Piegu B."/>
            <person name="Rivals E."/>
            <person name="Schackwitz W."/>
            <person name="Van de Peer Y."/>
            <person name="Piganeau G."/>
        </authorList>
    </citation>
    <scope>NUCLEOTIDE SEQUENCE</scope>
    <source>
        <strain evidence="16">RCC4221</strain>
    </source>
</reference>
<evidence type="ECO:0000256" key="5">
    <source>
        <dbReference type="ARBA" id="ARBA00022679"/>
    </source>
</evidence>
<feature type="binding site" evidence="11">
    <location>
        <position position="518"/>
    </location>
    <ligand>
        <name>substrate</name>
    </ligand>
</feature>
<evidence type="ECO:0000256" key="13">
    <source>
        <dbReference type="PIRSR" id="PIRSR605478-4"/>
    </source>
</evidence>
<dbReference type="InterPro" id="IPR029061">
    <property type="entry name" value="THDP-binding"/>
</dbReference>
<dbReference type="PROSITE" id="PS00802">
    <property type="entry name" value="TRANSKETOLASE_2"/>
    <property type="match status" value="1"/>
</dbReference>
<dbReference type="FunFam" id="3.40.50.970:FF:000003">
    <property type="entry name" value="Transketolase"/>
    <property type="match status" value="1"/>
</dbReference>
<evidence type="ECO:0000256" key="14">
    <source>
        <dbReference type="PIRSR" id="PIRSR605478-5"/>
    </source>
</evidence>
<evidence type="ECO:0000313" key="16">
    <source>
        <dbReference type="EMBL" id="CEF98870.1"/>
    </source>
</evidence>
<feature type="binding site" evidence="13">
    <location>
        <position position="202"/>
    </location>
    <ligand>
        <name>Mg(2+)</name>
        <dbReference type="ChEBI" id="CHEBI:18420"/>
    </ligand>
</feature>
<feature type="active site" description="Proton donor" evidence="10">
    <location>
        <position position="455"/>
    </location>
</feature>
<dbReference type="PROSITE" id="PS00801">
    <property type="entry name" value="TRANSKETOLASE_1"/>
    <property type="match status" value="1"/>
</dbReference>
<dbReference type="InterPro" id="IPR005478">
    <property type="entry name" value="Transketolase_bac-like"/>
</dbReference>
<evidence type="ECO:0000259" key="15">
    <source>
        <dbReference type="SMART" id="SM00861"/>
    </source>
</evidence>
<dbReference type="InterPro" id="IPR005474">
    <property type="entry name" value="Transketolase_N"/>
</dbReference>
<feature type="binding site" evidence="13">
    <location>
        <position position="234"/>
    </location>
    <ligand>
        <name>Mg(2+)</name>
        <dbReference type="ChEBI" id="CHEBI:18420"/>
    </ligand>
</feature>
<accession>A0A1Y5IGK2</accession>
<dbReference type="InterPro" id="IPR055152">
    <property type="entry name" value="Transketolase-like_C_2"/>
</dbReference>
<evidence type="ECO:0000256" key="12">
    <source>
        <dbReference type="PIRSR" id="PIRSR605478-3"/>
    </source>
</evidence>
<reference evidence="17" key="3">
    <citation type="submission" date="2017-04" db="EMBL/GenBank/DDBJ databases">
        <title>Population genomics of picophytoplankton unveils novel chromosome hypervariability.</title>
        <authorList>
            <consortium name="DOE Joint Genome Institute"/>
            <person name="Blanc-Mathieu R."/>
            <person name="Krasovec M."/>
            <person name="Hebrard M."/>
            <person name="Yau S."/>
            <person name="Desgranges E."/>
            <person name="Martin J."/>
            <person name="Schackwitz W."/>
            <person name="Kuo A."/>
            <person name="Salin G."/>
            <person name="Donnadieu C."/>
            <person name="Desdevises Y."/>
            <person name="Sanchez-Ferandin S."/>
            <person name="Moreau H."/>
            <person name="Rivals E."/>
            <person name="Grigoriev I.V."/>
            <person name="Grimsley N."/>
            <person name="Eyre-Walker A."/>
            <person name="Piganeau G."/>
        </authorList>
    </citation>
    <scope>NUCLEOTIDE SEQUENCE [LARGE SCALE GENOMIC DNA]</scope>
    <source>
        <strain evidence="17">RCC 1115</strain>
    </source>
</reference>
<keyword evidence="18" id="KW-1185">Reference proteome</keyword>
<dbReference type="SUPFAM" id="SSF52518">
    <property type="entry name" value="Thiamin diphosphate-binding fold (THDP-binding)"/>
    <property type="match status" value="2"/>
</dbReference>
<evidence type="ECO:0000313" key="18">
    <source>
        <dbReference type="Proteomes" id="UP000009170"/>
    </source>
</evidence>
<reference evidence="16 18" key="1">
    <citation type="journal article" date="2006" name="Proc. Natl. Acad. Sci. U.S.A.">
        <title>Genome analysis of the smallest free-living eukaryote Ostreococcus tauri unveils many unique features.</title>
        <authorList>
            <person name="Derelle E."/>
            <person name="Ferraz C."/>
            <person name="Rombauts S."/>
            <person name="Rouze P."/>
            <person name="Worden A.Z."/>
            <person name="Robbens S."/>
            <person name="Partensky F."/>
            <person name="Degroeve S."/>
            <person name="Echeynie S."/>
            <person name="Cooke R."/>
            <person name="Saeys Y."/>
            <person name="Wuyts J."/>
            <person name="Jabbari K."/>
            <person name="Bowler C."/>
            <person name="Panaud O."/>
            <person name="Piegu B."/>
            <person name="Ball S.G."/>
            <person name="Ral J.-P."/>
            <person name="Bouget F.-Y."/>
            <person name="Piganeau G."/>
            <person name="De Baets B."/>
            <person name="Picard A."/>
            <person name="Delseny M."/>
            <person name="Demaille J."/>
            <person name="Van de Peer Y."/>
            <person name="Moreau H."/>
        </authorList>
    </citation>
    <scope>NUCLEOTIDE SEQUENCE [LARGE SCALE GENOMIC DNA]</scope>
    <source>
        <strain evidence="16 18">OTTH0595</strain>
    </source>
</reference>
<dbReference type="GO" id="GO:0004802">
    <property type="term" value="F:transketolase activity"/>
    <property type="evidence" value="ECO:0007669"/>
    <property type="project" value="UniProtKB-EC"/>
</dbReference>
<dbReference type="FunCoup" id="A0A090M3U1">
    <property type="interactions" value="1222"/>
</dbReference>
<dbReference type="Gene3D" id="3.40.50.970">
    <property type="match status" value="2"/>
</dbReference>
<feature type="binding site" evidence="11">
    <location>
        <position position="308"/>
    </location>
    <ligand>
        <name>substrate</name>
    </ligand>
</feature>
<name>A0A090M3U1_OSTTA</name>
<dbReference type="PANTHER" id="PTHR43522:SF2">
    <property type="entry name" value="TRANSKETOLASE 1-RELATED"/>
    <property type="match status" value="1"/>
</dbReference>
<feature type="binding site" evidence="11">
    <location>
        <position position="567"/>
    </location>
    <ligand>
        <name>substrate</name>
    </ligand>
</feature>
<evidence type="ECO:0000256" key="11">
    <source>
        <dbReference type="PIRSR" id="PIRSR605478-2"/>
    </source>
</evidence>
<dbReference type="Proteomes" id="UP000009170">
    <property type="component" value="Unassembled WGS sequence"/>
</dbReference>
<feature type="binding site" evidence="12">
    <location>
        <position position="482"/>
    </location>
    <ligand>
        <name>thiamine diphosphate</name>
        <dbReference type="ChEBI" id="CHEBI:58937"/>
    </ligand>
</feature>
<dbReference type="EC" id="2.2.1.1" evidence="4"/>
<dbReference type="InParanoid" id="A0A090M3U1"/>
<dbReference type="InterPro" id="IPR020826">
    <property type="entry name" value="Transketolase_BS"/>
</dbReference>
<dbReference type="InterPro" id="IPR005475">
    <property type="entry name" value="Transketolase-like_Pyr-bd"/>
</dbReference>
<keyword evidence="7 13" id="KW-0460">Magnesium</keyword>
<dbReference type="CDD" id="cd07033">
    <property type="entry name" value="TPP_PYR_DXS_TK_like"/>
    <property type="match status" value="1"/>
</dbReference>
<evidence type="ECO:0000256" key="6">
    <source>
        <dbReference type="ARBA" id="ARBA00022723"/>
    </source>
</evidence>
<evidence type="ECO:0000256" key="8">
    <source>
        <dbReference type="ARBA" id="ARBA00023052"/>
    </source>
</evidence>
<feature type="binding site" evidence="11">
    <location>
        <position position="401"/>
    </location>
    <ligand>
        <name>substrate</name>
    </ligand>
</feature>
<dbReference type="SUPFAM" id="SSF52922">
    <property type="entry name" value="TK C-terminal domain-like"/>
    <property type="match status" value="1"/>
</dbReference>
<evidence type="ECO:0000256" key="9">
    <source>
        <dbReference type="ARBA" id="ARBA00049473"/>
    </source>
</evidence>
<feature type="binding site" evidence="12">
    <location>
        <position position="203"/>
    </location>
    <ligand>
        <name>thiamine diphosphate</name>
        <dbReference type="ChEBI" id="CHEBI:58937"/>
    </ligand>
</feature>
<dbReference type="OrthoDB" id="10267175at2759"/>
<feature type="binding site" evidence="11">
    <location>
        <position position="428"/>
    </location>
    <ligand>
        <name>substrate</name>
    </ligand>
</feature>
<comment type="subunit">
    <text evidence="3">Homodimer.</text>
</comment>
<evidence type="ECO:0000256" key="4">
    <source>
        <dbReference type="ARBA" id="ARBA00013152"/>
    </source>
</evidence>
<comment type="cofactor">
    <cofactor evidence="1">
        <name>Co(2+)</name>
        <dbReference type="ChEBI" id="CHEBI:48828"/>
    </cofactor>
</comment>
<comment type="cofactor">
    <cofactor evidence="12">
        <name>thiamine diphosphate</name>
        <dbReference type="ChEBI" id="CHEBI:58937"/>
    </cofactor>
    <text evidence="12">Binds 1 thiamine pyrophosphate per subunit. During the reaction, the substrate forms a covalent intermediate with the cofactor.</text>
</comment>
<sequence length="704" mass="75579">MSSQLAQAPALVALRAKLNAKVHSRRAARSARVVTKAAVAAPAGVSTETVNDSINTIRFLAIDAINKSNSGHPGLPMGCAPMGYVIYREAMTHNPKNTKWFNRDRFVLSAGHGCMLHYSLLHLTGYPSVSIEDIKQFRQWDSKTPGHPENFITDGIEVTTGPLGMGICNAVGLAMVEKHLAGRFNKPDCEIVDHYTYCIMGDGCNMEGMSGEGASLAGHWGLGKLIVFYDDNHISIDGHTDISFTEDVQARFDAYGWHTQHVQNGNTDVDAIRAAVNAAKADPRPSLIKVTTLIGYGSPNKSNTHDVHGAPLGKDETAATRENLKWKYGEFEVPEAVAKAMDCTEKGAAAEAEWNAKWATYKSKYPEDAAELDSIMSGKLPADWAKSLPTFTPEDKGVATRIHSQTMLNALGGAIPGFMGGSADLAPSNMTLMKQFGDFQKDTPAERNVRFGVREHGMGAIANGMKLHSPGIIPYCATFFIFSDYMRCAMRIAALSQAGTIFVMTHDSIGVGEDGPTHQPIEHVASFRAMPGMDMMRPADGNETAACYKMAVENSMNGAPTTLALSRQVVPNLPGTSMEGAQKGAYVVQGAAAGEACDVILIGTGTELELACKAGAELESKGKKVRVVSMPCWEVFERQPASYQDSVLPKSMYANTASIEAGTTFGWSKYAAKSIGHDDFGASAPAPILYKEFGITAEKLAALF</sequence>
<dbReference type="PANTHER" id="PTHR43522">
    <property type="entry name" value="TRANSKETOLASE"/>
    <property type="match status" value="1"/>
</dbReference>
<dbReference type="InterPro" id="IPR009014">
    <property type="entry name" value="Transketo_C/PFOR_II"/>
</dbReference>
<dbReference type="FunFam" id="3.40.50.920:FF:000003">
    <property type="entry name" value="Transketolase"/>
    <property type="match status" value="1"/>
</dbReference>
<evidence type="ECO:0000256" key="3">
    <source>
        <dbReference type="ARBA" id="ARBA00011738"/>
    </source>
</evidence>
<organism evidence="16 18">
    <name type="scientific">Ostreococcus tauri</name>
    <name type="common">Marine green alga</name>
    <dbReference type="NCBI Taxonomy" id="70448"/>
    <lineage>
        <taxon>Eukaryota</taxon>
        <taxon>Viridiplantae</taxon>
        <taxon>Chlorophyta</taxon>
        <taxon>Mamiellophyceae</taxon>
        <taxon>Mamiellales</taxon>
        <taxon>Bathycoccaceae</taxon>
        <taxon>Ostreococcus</taxon>
    </lineage>
</organism>
<feature type="binding site" evidence="12">
    <location>
        <begin position="161"/>
        <end position="163"/>
    </location>
    <ligand>
        <name>thiamine diphosphate</name>
        <dbReference type="ChEBI" id="CHEBI:58937"/>
    </ligand>
</feature>
<dbReference type="Pfam" id="PF22613">
    <property type="entry name" value="Transketolase_C_1"/>
    <property type="match status" value="1"/>
</dbReference>
<feature type="binding site" evidence="12">
    <location>
        <position position="232"/>
    </location>
    <ligand>
        <name>thiamine diphosphate</name>
        <dbReference type="ChEBI" id="CHEBI:58937"/>
    </ligand>
</feature>
<dbReference type="GO" id="GO:0046872">
    <property type="term" value="F:metal ion binding"/>
    <property type="evidence" value="ECO:0007669"/>
    <property type="project" value="UniProtKB-KW"/>
</dbReference>
<accession>A0A090M3U1</accession>
<accession>A0A454XTX3</accession>
<proteinExistence type="inferred from homology"/>
<comment type="cofactor">
    <cofactor evidence="13">
        <name>Mg(2+)</name>
        <dbReference type="ChEBI" id="CHEBI:18420"/>
    </cofactor>
    <text evidence="13">Binds 1 Mg(2+) ion per subunit. Can also utilize other divalent metal cations, such as Ca(2+), Mn(2+) and Co(2+).</text>
</comment>
<dbReference type="GO" id="GO:0005829">
    <property type="term" value="C:cytosol"/>
    <property type="evidence" value="ECO:0007669"/>
    <property type="project" value="TreeGrafter"/>
</dbReference>
<feature type="site" description="Important for catalytic activity" evidence="14">
    <location>
        <position position="308"/>
    </location>
</feature>
<feature type="binding site" evidence="12">
    <location>
        <position position="308"/>
    </location>
    <ligand>
        <name>thiamine diphosphate</name>
        <dbReference type="ChEBI" id="CHEBI:58937"/>
    </ligand>
</feature>
<dbReference type="CDD" id="cd02012">
    <property type="entry name" value="TPP_TK"/>
    <property type="match status" value="1"/>
</dbReference>
<protein>
    <recommendedName>
        <fullName evidence="4">transketolase</fullName>
        <ecNumber evidence="4">2.2.1.1</ecNumber>
    </recommendedName>
</protein>
<evidence type="ECO:0000256" key="7">
    <source>
        <dbReference type="ARBA" id="ARBA00022842"/>
    </source>
</evidence>
<feature type="binding site" evidence="11">
    <location>
        <position position="72"/>
    </location>
    <ligand>
        <name>substrate</name>
    </ligand>
</feature>
<evidence type="ECO:0000256" key="2">
    <source>
        <dbReference type="ARBA" id="ARBA00007131"/>
    </source>
</evidence>
<dbReference type="InterPro" id="IPR033247">
    <property type="entry name" value="Transketolase_fam"/>
</dbReference>
<evidence type="ECO:0000256" key="1">
    <source>
        <dbReference type="ARBA" id="ARBA00001941"/>
    </source>
</evidence>
<dbReference type="Pfam" id="PF00456">
    <property type="entry name" value="Transketolase_N"/>
    <property type="match status" value="1"/>
</dbReference>
<keyword evidence="8 12" id="KW-0786">Thiamine pyrophosphate</keyword>
<feature type="site" description="Important for catalytic activity" evidence="14">
    <location>
        <position position="72"/>
    </location>
</feature>
<dbReference type="InterPro" id="IPR049557">
    <property type="entry name" value="Transketolase_CS"/>
</dbReference>